<reference evidence="7" key="1">
    <citation type="journal article" date="2019" name="Int. J. Syst. Evol. Microbiol.">
        <title>The Global Catalogue of Microorganisms (GCM) 10K type strain sequencing project: providing services to taxonomists for standard genome sequencing and annotation.</title>
        <authorList>
            <consortium name="The Broad Institute Genomics Platform"/>
            <consortium name="The Broad Institute Genome Sequencing Center for Infectious Disease"/>
            <person name="Wu L."/>
            <person name="Ma J."/>
        </authorList>
    </citation>
    <scope>NUCLEOTIDE SEQUENCE [LARGE SCALE GENOMIC DNA]</scope>
    <source>
        <strain evidence="7">JCM 18541</strain>
    </source>
</reference>
<dbReference type="PROSITE" id="PS00356">
    <property type="entry name" value="HTH_LACI_1"/>
    <property type="match status" value="1"/>
</dbReference>
<organism evidence="6 7">
    <name type="scientific">Rothia endophytica</name>
    <dbReference type="NCBI Taxonomy" id="1324766"/>
    <lineage>
        <taxon>Bacteria</taxon>
        <taxon>Bacillati</taxon>
        <taxon>Actinomycetota</taxon>
        <taxon>Actinomycetes</taxon>
        <taxon>Micrococcales</taxon>
        <taxon>Micrococcaceae</taxon>
        <taxon>Rothia</taxon>
    </lineage>
</organism>
<evidence type="ECO:0000256" key="2">
    <source>
        <dbReference type="ARBA" id="ARBA00023015"/>
    </source>
</evidence>
<dbReference type="SUPFAM" id="SSF47413">
    <property type="entry name" value="lambda repressor-like DNA-binding domains"/>
    <property type="match status" value="1"/>
</dbReference>
<dbReference type="GO" id="GO:0003677">
    <property type="term" value="F:DNA binding"/>
    <property type="evidence" value="ECO:0007669"/>
    <property type="project" value="UniProtKB-KW"/>
</dbReference>
<dbReference type="InterPro" id="IPR028082">
    <property type="entry name" value="Peripla_BP_I"/>
</dbReference>
<evidence type="ECO:0000256" key="4">
    <source>
        <dbReference type="ARBA" id="ARBA00023163"/>
    </source>
</evidence>
<evidence type="ECO:0000256" key="3">
    <source>
        <dbReference type="ARBA" id="ARBA00023125"/>
    </source>
</evidence>
<evidence type="ECO:0000313" key="6">
    <source>
        <dbReference type="EMBL" id="GAA4789637.1"/>
    </source>
</evidence>
<dbReference type="PANTHER" id="PTHR30146">
    <property type="entry name" value="LACI-RELATED TRANSCRIPTIONAL REPRESSOR"/>
    <property type="match status" value="1"/>
</dbReference>
<dbReference type="SUPFAM" id="SSF53822">
    <property type="entry name" value="Periplasmic binding protein-like I"/>
    <property type="match status" value="1"/>
</dbReference>
<dbReference type="Pfam" id="PF00532">
    <property type="entry name" value="Peripla_BP_1"/>
    <property type="match status" value="1"/>
</dbReference>
<keyword evidence="3 6" id="KW-0238">DNA-binding</keyword>
<gene>
    <name evidence="6" type="ORF">GCM10023352_04470</name>
</gene>
<dbReference type="CDD" id="cd06291">
    <property type="entry name" value="PBP1_Qymf-like"/>
    <property type="match status" value="1"/>
</dbReference>
<name>A0ABP9B2F3_9MICC</name>
<dbReference type="PROSITE" id="PS50932">
    <property type="entry name" value="HTH_LACI_2"/>
    <property type="match status" value="1"/>
</dbReference>
<keyword evidence="4" id="KW-0804">Transcription</keyword>
<dbReference type="InterPro" id="IPR000843">
    <property type="entry name" value="HTH_LacI"/>
</dbReference>
<evidence type="ECO:0000259" key="5">
    <source>
        <dbReference type="PROSITE" id="PS50932"/>
    </source>
</evidence>
<dbReference type="InterPro" id="IPR001761">
    <property type="entry name" value="Peripla_BP/Lac1_sug-bd_dom"/>
</dbReference>
<dbReference type="EMBL" id="BAABKP010000001">
    <property type="protein sequence ID" value="GAA4789637.1"/>
    <property type="molecule type" value="Genomic_DNA"/>
</dbReference>
<dbReference type="PANTHER" id="PTHR30146:SF95">
    <property type="entry name" value="RIBOSE OPERON REPRESSOR"/>
    <property type="match status" value="1"/>
</dbReference>
<dbReference type="Proteomes" id="UP001500187">
    <property type="component" value="Unassembled WGS sequence"/>
</dbReference>
<proteinExistence type="predicted"/>
<dbReference type="Pfam" id="PF00356">
    <property type="entry name" value="LacI"/>
    <property type="match status" value="1"/>
</dbReference>
<dbReference type="Gene3D" id="3.40.50.2300">
    <property type="match status" value="2"/>
</dbReference>
<sequence length="336" mass="36712">MSQPKLSDVAALAGVSPTTVSRVLNNRGYLSEKTRSNVFEAMKTLGYRPNAIARSLQGRKSQLIGLVFPSVAHPFYGEMAYRLESHLADAGYKTILCNSGDRPEAEQRYLDMLLANQVDGVITGAHSQLVAQFPLMGAPLVTIDRAETGKAPNVRCDNYDGGYRATSLLLERGAKEPVHITSTASEVNLRLRGYRDALAEHGITGRTLELGFDTPHAHKMEMIASYLDQYPTLDAVFASNDIYAAMVLSCAQRLRLEVPTDLQVIGFDGAPYTRAMLPHLATVMQPIDEIAQRAVARLLHAIAGQEDDLDGADVLPVSVYEGSTLRQKQPDRVSLD</sequence>
<comment type="caution">
    <text evidence="6">The sequence shown here is derived from an EMBL/GenBank/DDBJ whole genome shotgun (WGS) entry which is preliminary data.</text>
</comment>
<dbReference type="SMART" id="SM00354">
    <property type="entry name" value="HTH_LACI"/>
    <property type="match status" value="1"/>
</dbReference>
<keyword evidence="2" id="KW-0805">Transcription regulation</keyword>
<feature type="domain" description="HTH lacI-type" evidence="5">
    <location>
        <begin position="4"/>
        <end position="58"/>
    </location>
</feature>
<keyword evidence="1" id="KW-0678">Repressor</keyword>
<evidence type="ECO:0000313" key="7">
    <source>
        <dbReference type="Proteomes" id="UP001500187"/>
    </source>
</evidence>
<dbReference type="InterPro" id="IPR010982">
    <property type="entry name" value="Lambda_DNA-bd_dom_sf"/>
</dbReference>
<dbReference type="Gene3D" id="1.10.260.40">
    <property type="entry name" value="lambda repressor-like DNA-binding domains"/>
    <property type="match status" value="1"/>
</dbReference>
<dbReference type="PRINTS" id="PR00036">
    <property type="entry name" value="HTHLACI"/>
</dbReference>
<dbReference type="RefSeq" id="WP_345444231.1">
    <property type="nucleotide sequence ID" value="NZ_BAABKP010000001.1"/>
</dbReference>
<dbReference type="CDD" id="cd01392">
    <property type="entry name" value="HTH_LacI"/>
    <property type="match status" value="1"/>
</dbReference>
<protein>
    <submittedName>
        <fullName evidence="6">LacI family DNA-binding transcriptional regulator</fullName>
    </submittedName>
</protein>
<accession>A0ABP9B2F3</accession>
<evidence type="ECO:0000256" key="1">
    <source>
        <dbReference type="ARBA" id="ARBA00022491"/>
    </source>
</evidence>
<keyword evidence="7" id="KW-1185">Reference proteome</keyword>